<dbReference type="EMBL" id="JAYWIO010000001">
    <property type="protein sequence ID" value="KAK7291865.1"/>
    <property type="molecule type" value="Genomic_DNA"/>
</dbReference>
<evidence type="ECO:0000313" key="2">
    <source>
        <dbReference type="Proteomes" id="UP001372338"/>
    </source>
</evidence>
<name>A0AAN9J420_CROPI</name>
<organism evidence="1 2">
    <name type="scientific">Crotalaria pallida</name>
    <name type="common">Smooth rattlebox</name>
    <name type="synonym">Crotalaria striata</name>
    <dbReference type="NCBI Taxonomy" id="3830"/>
    <lineage>
        <taxon>Eukaryota</taxon>
        <taxon>Viridiplantae</taxon>
        <taxon>Streptophyta</taxon>
        <taxon>Embryophyta</taxon>
        <taxon>Tracheophyta</taxon>
        <taxon>Spermatophyta</taxon>
        <taxon>Magnoliopsida</taxon>
        <taxon>eudicotyledons</taxon>
        <taxon>Gunneridae</taxon>
        <taxon>Pentapetalae</taxon>
        <taxon>rosids</taxon>
        <taxon>fabids</taxon>
        <taxon>Fabales</taxon>
        <taxon>Fabaceae</taxon>
        <taxon>Papilionoideae</taxon>
        <taxon>50 kb inversion clade</taxon>
        <taxon>genistoids sensu lato</taxon>
        <taxon>core genistoids</taxon>
        <taxon>Crotalarieae</taxon>
        <taxon>Crotalaria</taxon>
    </lineage>
</organism>
<proteinExistence type="predicted"/>
<dbReference type="PANTHER" id="PTHR36059">
    <property type="entry name" value="OS02G0175800 PROTEIN"/>
    <property type="match status" value="1"/>
</dbReference>
<dbReference type="PANTHER" id="PTHR36059:SF2">
    <property type="entry name" value="OS02G0175800 PROTEIN"/>
    <property type="match status" value="1"/>
</dbReference>
<accession>A0AAN9J420</accession>
<evidence type="ECO:0000313" key="1">
    <source>
        <dbReference type="EMBL" id="KAK7291865.1"/>
    </source>
</evidence>
<sequence length="108" mass="12605">MLSYDIGSNFLVIVERERGREDVSEIVELRIERSENRELRMVVIRMMKNLINKGLNSYNANFIQTNSGDPIYHVCFIGMAFSYLVALPHELRHIEHLKHANHHDTPSN</sequence>
<reference evidence="1 2" key="1">
    <citation type="submission" date="2024-01" db="EMBL/GenBank/DDBJ databases">
        <title>The genomes of 5 underutilized Papilionoideae crops provide insights into root nodulation and disease resistanc.</title>
        <authorList>
            <person name="Yuan L."/>
        </authorList>
    </citation>
    <scope>NUCLEOTIDE SEQUENCE [LARGE SCALE GENOMIC DNA]</scope>
    <source>
        <strain evidence="1">ZHUSHIDOU_FW_LH</strain>
        <tissue evidence="1">Leaf</tissue>
    </source>
</reference>
<gene>
    <name evidence="1" type="ORF">RIF29_07359</name>
</gene>
<dbReference type="AlphaFoldDB" id="A0AAN9J420"/>
<dbReference type="Proteomes" id="UP001372338">
    <property type="component" value="Unassembled WGS sequence"/>
</dbReference>
<comment type="caution">
    <text evidence="1">The sequence shown here is derived from an EMBL/GenBank/DDBJ whole genome shotgun (WGS) entry which is preliminary data.</text>
</comment>
<keyword evidence="2" id="KW-1185">Reference proteome</keyword>
<protein>
    <submittedName>
        <fullName evidence="1">Uncharacterized protein</fullName>
    </submittedName>
</protein>